<organism evidence="4 5">
    <name type="scientific">Rhizophlyctis rosea</name>
    <dbReference type="NCBI Taxonomy" id="64517"/>
    <lineage>
        <taxon>Eukaryota</taxon>
        <taxon>Fungi</taxon>
        <taxon>Fungi incertae sedis</taxon>
        <taxon>Chytridiomycota</taxon>
        <taxon>Chytridiomycota incertae sedis</taxon>
        <taxon>Chytridiomycetes</taxon>
        <taxon>Rhizophlyctidales</taxon>
        <taxon>Rhizophlyctidaceae</taxon>
        <taxon>Rhizophlyctis</taxon>
    </lineage>
</organism>
<evidence type="ECO:0000313" key="5">
    <source>
        <dbReference type="Proteomes" id="UP001212841"/>
    </source>
</evidence>
<gene>
    <name evidence="4" type="ORF">HK097_009540</name>
</gene>
<feature type="region of interest" description="Disordered" evidence="1">
    <location>
        <begin position="25"/>
        <end position="44"/>
    </location>
</feature>
<keyword evidence="2" id="KW-1133">Transmembrane helix</keyword>
<comment type="caution">
    <text evidence="4">The sequence shown here is derived from an EMBL/GenBank/DDBJ whole genome shotgun (WGS) entry which is preliminary data.</text>
</comment>
<evidence type="ECO:0000256" key="2">
    <source>
        <dbReference type="SAM" id="Phobius"/>
    </source>
</evidence>
<keyword evidence="5" id="KW-1185">Reference proteome</keyword>
<dbReference type="EMBL" id="JADGJD010000064">
    <property type="protein sequence ID" value="KAJ3055730.1"/>
    <property type="molecule type" value="Genomic_DNA"/>
</dbReference>
<accession>A0AAD5SJ27</accession>
<protein>
    <submittedName>
        <fullName evidence="4">Uncharacterized protein</fullName>
    </submittedName>
</protein>
<sequence length="232" mass="24256">MFRGQLFFGIALITFLQLTPASPLPQSSPTYTPPAPSPTDPSTAATTAFPTSTLLPIFAVLAFLITALVTYLIVRSFLQSKRQPTSPTPYPRDEKAHSAFTGRVLGRPRAASDAPSMMSEASFAGERQFVLVNGVAGRGRAGSDAPSVMSEDSLQRGGRVAFGRQARALSGPPSIMTLDGTHVDGSDAKLMGLHAAGSSVGKETFRSQGVIGKNLPTEMGGSELPTGSGFLQ</sequence>
<keyword evidence="2" id="KW-0472">Membrane</keyword>
<reference evidence="4" key="1">
    <citation type="submission" date="2020-05" db="EMBL/GenBank/DDBJ databases">
        <title>Phylogenomic resolution of chytrid fungi.</title>
        <authorList>
            <person name="Stajich J.E."/>
            <person name="Amses K."/>
            <person name="Simmons R."/>
            <person name="Seto K."/>
            <person name="Myers J."/>
            <person name="Bonds A."/>
            <person name="Quandt C.A."/>
            <person name="Barry K."/>
            <person name="Liu P."/>
            <person name="Grigoriev I."/>
            <person name="Longcore J.E."/>
            <person name="James T.Y."/>
        </authorList>
    </citation>
    <scope>NUCLEOTIDE SEQUENCE</scope>
    <source>
        <strain evidence="4">JEL0318</strain>
    </source>
</reference>
<dbReference type="Proteomes" id="UP001212841">
    <property type="component" value="Unassembled WGS sequence"/>
</dbReference>
<feature type="transmembrane region" description="Helical" evidence="2">
    <location>
        <begin position="54"/>
        <end position="74"/>
    </location>
</feature>
<feature type="signal peptide" evidence="3">
    <location>
        <begin position="1"/>
        <end position="21"/>
    </location>
</feature>
<feature type="region of interest" description="Disordered" evidence="1">
    <location>
        <begin position="212"/>
        <end position="232"/>
    </location>
</feature>
<feature type="chain" id="PRO_5042273620" evidence="3">
    <location>
        <begin position="22"/>
        <end position="232"/>
    </location>
</feature>
<evidence type="ECO:0000256" key="3">
    <source>
        <dbReference type="SAM" id="SignalP"/>
    </source>
</evidence>
<proteinExistence type="predicted"/>
<keyword evidence="2" id="KW-0812">Transmembrane</keyword>
<evidence type="ECO:0000313" key="4">
    <source>
        <dbReference type="EMBL" id="KAJ3055730.1"/>
    </source>
</evidence>
<feature type="region of interest" description="Disordered" evidence="1">
    <location>
        <begin position="82"/>
        <end position="117"/>
    </location>
</feature>
<dbReference type="AlphaFoldDB" id="A0AAD5SJ27"/>
<evidence type="ECO:0000256" key="1">
    <source>
        <dbReference type="SAM" id="MobiDB-lite"/>
    </source>
</evidence>
<name>A0AAD5SJ27_9FUNG</name>
<keyword evidence="3" id="KW-0732">Signal</keyword>